<dbReference type="AlphaFoldDB" id="A0A1P8JV82"/>
<reference evidence="1 2" key="1">
    <citation type="submission" date="2017-01" db="EMBL/GenBank/DDBJ databases">
        <authorList>
            <person name="Mah S.A."/>
            <person name="Swanson W.J."/>
            <person name="Moy G.W."/>
            <person name="Vacquier V.D."/>
        </authorList>
    </citation>
    <scope>NUCLEOTIDE SEQUENCE [LARGE SCALE GENOMIC DNA]</scope>
    <source>
        <strain evidence="1 2">DCY110</strain>
    </source>
</reference>
<accession>A0A1P8JV82</accession>
<keyword evidence="2" id="KW-1185">Reference proteome</keyword>
<name>A0A1P8JV82_9BURK</name>
<proteinExistence type="predicted"/>
<dbReference type="Proteomes" id="UP000186609">
    <property type="component" value="Chromosome"/>
</dbReference>
<evidence type="ECO:0000313" key="1">
    <source>
        <dbReference type="EMBL" id="APW37652.1"/>
    </source>
</evidence>
<dbReference type="KEGG" id="rhy:RD110_10990"/>
<evidence type="ECO:0000313" key="2">
    <source>
        <dbReference type="Proteomes" id="UP000186609"/>
    </source>
</evidence>
<sequence>MSGLQSSIHVQDGRMVVSNTQDCTPIAEYAKSQHNIGAHGTSEMKHAARIPMVMVEKYINDNGISFSDWCKDKAHIKRMLQDPALAHFRIWPGAI</sequence>
<gene>
    <name evidence="1" type="ORF">RD110_10990</name>
</gene>
<protein>
    <submittedName>
        <fullName evidence="1">Uncharacterized protein</fullName>
    </submittedName>
</protein>
<dbReference type="OrthoDB" id="8908724at2"/>
<dbReference type="RefSeq" id="WP_076199389.1">
    <property type="nucleotide sequence ID" value="NZ_CP019236.1"/>
</dbReference>
<organism evidence="1 2">
    <name type="scientific">Rhodoferax koreensis</name>
    <dbReference type="NCBI Taxonomy" id="1842727"/>
    <lineage>
        <taxon>Bacteria</taxon>
        <taxon>Pseudomonadati</taxon>
        <taxon>Pseudomonadota</taxon>
        <taxon>Betaproteobacteria</taxon>
        <taxon>Burkholderiales</taxon>
        <taxon>Comamonadaceae</taxon>
        <taxon>Rhodoferax</taxon>
    </lineage>
</organism>
<dbReference type="STRING" id="1842727.RD110_10990"/>
<dbReference type="EMBL" id="CP019236">
    <property type="protein sequence ID" value="APW37652.1"/>
    <property type="molecule type" value="Genomic_DNA"/>
</dbReference>